<gene>
    <name evidence="2" type="ORF">SAMN04488509_10816</name>
</gene>
<evidence type="ECO:0008006" key="4">
    <source>
        <dbReference type="Google" id="ProtNLM"/>
    </source>
</evidence>
<keyword evidence="3" id="KW-1185">Reference proteome</keyword>
<proteinExistence type="predicted"/>
<dbReference type="RefSeq" id="WP_091243359.1">
    <property type="nucleotide sequence ID" value="NZ_FNAG01000008.1"/>
</dbReference>
<name>A0A1G6XZ77_9GAMM</name>
<feature type="transmembrane region" description="Helical" evidence="1">
    <location>
        <begin position="99"/>
        <end position="119"/>
    </location>
</feature>
<dbReference type="Proteomes" id="UP000199603">
    <property type="component" value="Unassembled WGS sequence"/>
</dbReference>
<sequence>MGVRLMGLRDVPEDELAGLVSTLQTAGIEHYQSPPGLFGLSPAALWVKHASDLSEAQRLLAEFQTQRAEAARAAWRSAREAGEVPGLWASIRARPWHTLGLIVLVLGVLFALSLPMLGLGR</sequence>
<organism evidence="2 3">
    <name type="scientific">Aquimonas voraii</name>
    <dbReference type="NCBI Taxonomy" id="265719"/>
    <lineage>
        <taxon>Bacteria</taxon>
        <taxon>Pseudomonadati</taxon>
        <taxon>Pseudomonadota</taxon>
        <taxon>Gammaproteobacteria</taxon>
        <taxon>Lysobacterales</taxon>
        <taxon>Lysobacteraceae</taxon>
        <taxon>Aquimonas</taxon>
    </lineage>
</organism>
<accession>A0A1G6XZ77</accession>
<reference evidence="2 3" key="1">
    <citation type="submission" date="2016-10" db="EMBL/GenBank/DDBJ databases">
        <authorList>
            <person name="de Groot N.N."/>
        </authorList>
    </citation>
    <scope>NUCLEOTIDE SEQUENCE [LARGE SCALE GENOMIC DNA]</scope>
    <source>
        <strain evidence="2 3">DSM 16957</strain>
    </source>
</reference>
<evidence type="ECO:0000313" key="2">
    <source>
        <dbReference type="EMBL" id="SDD82685.1"/>
    </source>
</evidence>
<dbReference type="EMBL" id="FNAG01000008">
    <property type="protein sequence ID" value="SDD82685.1"/>
    <property type="molecule type" value="Genomic_DNA"/>
</dbReference>
<dbReference type="STRING" id="265719.SAMN04488509_10816"/>
<evidence type="ECO:0000256" key="1">
    <source>
        <dbReference type="SAM" id="Phobius"/>
    </source>
</evidence>
<dbReference type="AlphaFoldDB" id="A0A1G6XZ77"/>
<keyword evidence="1" id="KW-0472">Membrane</keyword>
<protein>
    <recommendedName>
        <fullName evidence="4">Signal transducing protein</fullName>
    </recommendedName>
</protein>
<dbReference type="Pfam" id="PF19661">
    <property type="entry name" value="DUF6164"/>
    <property type="match status" value="1"/>
</dbReference>
<keyword evidence="1" id="KW-0812">Transmembrane</keyword>
<keyword evidence="1" id="KW-1133">Transmembrane helix</keyword>
<dbReference type="OrthoDB" id="5569385at2"/>
<dbReference type="InterPro" id="IPR046162">
    <property type="entry name" value="DUF6164"/>
</dbReference>
<evidence type="ECO:0000313" key="3">
    <source>
        <dbReference type="Proteomes" id="UP000199603"/>
    </source>
</evidence>